<sequence length="307" mass="33633">MPEWSSYKASTYRPAEPLNWVSHVTHLDTAALLLRDWQLRAGPVYDHSKLNTRRIHVVWVSPNDWAGAGGFRYGNVRFRFDWATLVAGAKYYWVEAVTSYKPTATRILVTTHDRDGDPTLIPYNPAAGDGPWVTDAAGKHFWNPEVCLEVMVERSIPLTSATRIDFVRHHENRCCIAPKVCPDSGVEADRASARFLAAATLASTKPFEPHPLVGDFGGEPTRTVRDAWDNLLRYLSSRRLVAAGTITAEAPAAGALARGVLAAFARGDDEWRVLGALFASKPDLVSAVRAAVARGLSISSESALPLD</sequence>
<keyword evidence="2" id="KW-1185">Reference proteome</keyword>
<protein>
    <submittedName>
        <fullName evidence="1">Uncharacterized protein</fullName>
    </submittedName>
</protein>
<organism evidence="1 2">
    <name type="scientific">Anaeromyxobacter paludicola</name>
    <dbReference type="NCBI Taxonomy" id="2918171"/>
    <lineage>
        <taxon>Bacteria</taxon>
        <taxon>Pseudomonadati</taxon>
        <taxon>Myxococcota</taxon>
        <taxon>Myxococcia</taxon>
        <taxon>Myxococcales</taxon>
        <taxon>Cystobacterineae</taxon>
        <taxon>Anaeromyxobacteraceae</taxon>
        <taxon>Anaeromyxobacter</taxon>
    </lineage>
</organism>
<evidence type="ECO:0000313" key="2">
    <source>
        <dbReference type="Proteomes" id="UP001162734"/>
    </source>
</evidence>
<proteinExistence type="predicted"/>
<evidence type="ECO:0000313" key="1">
    <source>
        <dbReference type="EMBL" id="BDG08213.1"/>
    </source>
</evidence>
<dbReference type="Proteomes" id="UP001162734">
    <property type="component" value="Chromosome"/>
</dbReference>
<name>A0ABM7X8N6_9BACT</name>
<dbReference type="EMBL" id="AP025592">
    <property type="protein sequence ID" value="BDG08213.1"/>
    <property type="molecule type" value="Genomic_DNA"/>
</dbReference>
<accession>A0ABM7X8N6</accession>
<gene>
    <name evidence="1" type="ORF">AMPC_13260</name>
</gene>
<reference evidence="2" key="1">
    <citation type="journal article" date="2022" name="Int. J. Syst. Evol. Microbiol.">
        <title>Anaeromyxobacter oryzae sp. nov., Anaeromyxobacter diazotrophicus sp. nov. and Anaeromyxobacter paludicola sp. nov., isolated from paddy soils.</title>
        <authorList>
            <person name="Itoh H."/>
            <person name="Xu Z."/>
            <person name="Mise K."/>
            <person name="Masuda Y."/>
            <person name="Ushijima N."/>
            <person name="Hayakawa C."/>
            <person name="Shiratori Y."/>
            <person name="Senoo K."/>
        </authorList>
    </citation>
    <scope>NUCLEOTIDE SEQUENCE [LARGE SCALE GENOMIC DNA]</scope>
    <source>
        <strain evidence="2">Red630</strain>
    </source>
</reference>